<name>A0AAD6E6I9_9EURO</name>
<protein>
    <recommendedName>
        <fullName evidence="5">F-box domain-containing protein</fullName>
    </recommendedName>
</protein>
<feature type="repeat" description="ANK" evidence="3">
    <location>
        <begin position="291"/>
        <end position="314"/>
    </location>
</feature>
<keyword evidence="1" id="KW-0677">Repeat</keyword>
<evidence type="ECO:0000259" key="5">
    <source>
        <dbReference type="PROSITE" id="PS50181"/>
    </source>
</evidence>
<dbReference type="Proteomes" id="UP001216150">
    <property type="component" value="Unassembled WGS sequence"/>
</dbReference>
<keyword evidence="2 3" id="KW-0040">ANK repeat</keyword>
<dbReference type="AlphaFoldDB" id="A0AAD6E6I9"/>
<dbReference type="Pfam" id="PF12796">
    <property type="entry name" value="Ank_2"/>
    <property type="match status" value="2"/>
</dbReference>
<feature type="repeat" description="ANK" evidence="3">
    <location>
        <begin position="261"/>
        <end position="290"/>
    </location>
</feature>
<evidence type="ECO:0000313" key="6">
    <source>
        <dbReference type="EMBL" id="KAJ5600940.1"/>
    </source>
</evidence>
<evidence type="ECO:0000256" key="4">
    <source>
        <dbReference type="SAM" id="MobiDB-lite"/>
    </source>
</evidence>
<dbReference type="SUPFAM" id="SSF48403">
    <property type="entry name" value="Ankyrin repeat"/>
    <property type="match status" value="3"/>
</dbReference>
<dbReference type="PANTHER" id="PTHR24166">
    <property type="entry name" value="ROLLING PEBBLES, ISOFORM B"/>
    <property type="match status" value="1"/>
</dbReference>
<comment type="caution">
    <text evidence="6">The sequence shown here is derived from an EMBL/GenBank/DDBJ whole genome shotgun (WGS) entry which is preliminary data.</text>
</comment>
<feature type="region of interest" description="Disordered" evidence="4">
    <location>
        <begin position="168"/>
        <end position="190"/>
    </location>
</feature>
<feature type="repeat" description="ANK" evidence="3">
    <location>
        <begin position="359"/>
        <end position="391"/>
    </location>
</feature>
<feature type="domain" description="F-box" evidence="5">
    <location>
        <begin position="1"/>
        <end position="46"/>
    </location>
</feature>
<evidence type="ECO:0000256" key="1">
    <source>
        <dbReference type="ARBA" id="ARBA00022737"/>
    </source>
</evidence>
<sequence length="574" mass="63146">MTRPNLPNEIILMIAQYLSPRGIANLMQGNRRLYTLLQGGPIYDRTPGSSRNGIILWASQHGREEVARAMLQRQGEFDSRDWNGFELISTEPTSELSLPLRFAAWYGHVGIIKLLLDWNIMTIKYDLQALPFAVSGRCLEAVKVLLEYSAKVSVYLSEAETETEEEIVISEEETSASTIPSEPDKSPSNVQPLIDRRHARYLDHALQRAIILGDEEMIDAFLRDRRARVSLVEAARIGSERFVKLCSLQEKPNVRKPCHVSPLSVAAKAGHVNILQILFQAGWNADLRDGDGKSPLSVAAANGQEAVVKMLLEREDIDADTADANGYTPLVEASRNGHTGIIELLLSTSNVNVNSMDSLGRSSFSYVAEKGNEDAVQLLLSAGADPDTCDHLGRSPLSLAAQGGFPGIVRLLLTIDGVDPNANCESNRTPLAYAVLSGKFPGRVNGEKINSNYEEDEREMLSILQGPLESRLSALTVQPETEENGAALSIMKDLLADHRVDPNSRDSKGRSVLCLAILRAECAAVRLLLSSKKIDVKSPVYKKFTPIELVKEKYRIKRLGAKGMHPKTSSNWPS</sequence>
<evidence type="ECO:0000313" key="7">
    <source>
        <dbReference type="Proteomes" id="UP001216150"/>
    </source>
</evidence>
<keyword evidence="7" id="KW-1185">Reference proteome</keyword>
<dbReference type="PANTHER" id="PTHR24166:SF48">
    <property type="entry name" value="PROTEIN VAPYRIN"/>
    <property type="match status" value="1"/>
</dbReference>
<dbReference type="CDD" id="cd09917">
    <property type="entry name" value="F-box_SF"/>
    <property type="match status" value="1"/>
</dbReference>
<dbReference type="InterPro" id="IPR002110">
    <property type="entry name" value="Ankyrin_rpt"/>
</dbReference>
<evidence type="ECO:0000256" key="3">
    <source>
        <dbReference type="PROSITE-ProRule" id="PRU00023"/>
    </source>
</evidence>
<organism evidence="6 7">
    <name type="scientific">Penicillium hetheringtonii</name>
    <dbReference type="NCBI Taxonomy" id="911720"/>
    <lineage>
        <taxon>Eukaryota</taxon>
        <taxon>Fungi</taxon>
        <taxon>Dikarya</taxon>
        <taxon>Ascomycota</taxon>
        <taxon>Pezizomycotina</taxon>
        <taxon>Eurotiomycetes</taxon>
        <taxon>Eurotiomycetidae</taxon>
        <taxon>Eurotiales</taxon>
        <taxon>Aspergillaceae</taxon>
        <taxon>Penicillium</taxon>
    </lineage>
</organism>
<feature type="repeat" description="ANK" evidence="3">
    <location>
        <begin position="325"/>
        <end position="347"/>
    </location>
</feature>
<dbReference type="InterPro" id="IPR050889">
    <property type="entry name" value="Dendritic_Spine_Reg/Scaffold"/>
</dbReference>
<dbReference type="SMART" id="SM00248">
    <property type="entry name" value="ANK"/>
    <property type="match status" value="10"/>
</dbReference>
<dbReference type="PROSITE" id="PS50297">
    <property type="entry name" value="ANK_REP_REGION"/>
    <property type="match status" value="4"/>
</dbReference>
<dbReference type="EMBL" id="JAQJAC010000001">
    <property type="protein sequence ID" value="KAJ5600940.1"/>
    <property type="molecule type" value="Genomic_DNA"/>
</dbReference>
<dbReference type="InterPro" id="IPR001810">
    <property type="entry name" value="F-box_dom"/>
</dbReference>
<dbReference type="Gene3D" id="1.25.40.20">
    <property type="entry name" value="Ankyrin repeat-containing domain"/>
    <property type="match status" value="4"/>
</dbReference>
<evidence type="ECO:0000256" key="2">
    <source>
        <dbReference type="ARBA" id="ARBA00023043"/>
    </source>
</evidence>
<reference evidence="6 7" key="1">
    <citation type="journal article" date="2023" name="IMA Fungus">
        <title>Comparative genomic study of the Penicillium genus elucidates a diverse pangenome and 15 lateral gene transfer events.</title>
        <authorList>
            <person name="Petersen C."/>
            <person name="Sorensen T."/>
            <person name="Nielsen M.R."/>
            <person name="Sondergaard T.E."/>
            <person name="Sorensen J.L."/>
            <person name="Fitzpatrick D.A."/>
            <person name="Frisvad J.C."/>
            <person name="Nielsen K.L."/>
        </authorList>
    </citation>
    <scope>NUCLEOTIDE SEQUENCE [LARGE SCALE GENOMIC DNA]</scope>
    <source>
        <strain evidence="6 7">IBT 29057</strain>
    </source>
</reference>
<accession>A0AAD6E6I9</accession>
<gene>
    <name evidence="6" type="ORF">N7450_002007</name>
</gene>
<proteinExistence type="predicted"/>
<dbReference type="PROSITE" id="PS50181">
    <property type="entry name" value="FBOX"/>
    <property type="match status" value="1"/>
</dbReference>
<dbReference type="PROSITE" id="PS50088">
    <property type="entry name" value="ANK_REPEAT"/>
    <property type="match status" value="4"/>
</dbReference>
<dbReference type="InterPro" id="IPR036770">
    <property type="entry name" value="Ankyrin_rpt-contain_sf"/>
</dbReference>